<sequence length="269" mass="30881">MFLLLSRSSPSQSVWLRKQQFESGLHRFIWIVKYLFQAFMALTTKGSGQKCLSLDLHTVLEIKDKDTLSFQKPHILSALSSLLDRVVVRNQMQMMVTSVCISSPKLTLFHGLRAPAISIENYLDRIFRYADCSPSCFVVAYAYIDRFLEKQPDMLITHFNVHRLLITSIMVAAKVLDDTHYNNAYYAKVGGVTTQEMNRLELELLFALDFHLQIMVCVFEKYCCHLEREISMGGGCQIERSLRVGCAIDEAFKLGKHAQKHIFATRCRP</sequence>
<gene>
    <name evidence="1" type="ORF">O6H91_16G009800</name>
</gene>
<proteinExistence type="predicted"/>
<accession>A0ACC2B9U5</accession>
<name>A0ACC2B9U5_DIPCM</name>
<reference evidence="2" key="1">
    <citation type="journal article" date="2024" name="Proc. Natl. Acad. Sci. U.S.A.">
        <title>Extraordinary preservation of gene collinearity over three hundred million years revealed in homosporous lycophytes.</title>
        <authorList>
            <person name="Li C."/>
            <person name="Wickell D."/>
            <person name="Kuo L.Y."/>
            <person name="Chen X."/>
            <person name="Nie B."/>
            <person name="Liao X."/>
            <person name="Peng D."/>
            <person name="Ji J."/>
            <person name="Jenkins J."/>
            <person name="Williams M."/>
            <person name="Shu S."/>
            <person name="Plott C."/>
            <person name="Barry K."/>
            <person name="Rajasekar S."/>
            <person name="Grimwood J."/>
            <person name="Han X."/>
            <person name="Sun S."/>
            <person name="Hou Z."/>
            <person name="He W."/>
            <person name="Dai G."/>
            <person name="Sun C."/>
            <person name="Schmutz J."/>
            <person name="Leebens-Mack J.H."/>
            <person name="Li F.W."/>
            <person name="Wang L."/>
        </authorList>
    </citation>
    <scope>NUCLEOTIDE SEQUENCE [LARGE SCALE GENOMIC DNA]</scope>
    <source>
        <strain evidence="2">cv. PW_Plant_1</strain>
    </source>
</reference>
<evidence type="ECO:0000313" key="2">
    <source>
        <dbReference type="Proteomes" id="UP001162992"/>
    </source>
</evidence>
<evidence type="ECO:0000313" key="1">
    <source>
        <dbReference type="EMBL" id="KAJ7526519.1"/>
    </source>
</evidence>
<comment type="caution">
    <text evidence="1">The sequence shown here is derived from an EMBL/GenBank/DDBJ whole genome shotgun (WGS) entry which is preliminary data.</text>
</comment>
<dbReference type="Proteomes" id="UP001162992">
    <property type="component" value="Chromosome 16"/>
</dbReference>
<dbReference type="EMBL" id="CM055107">
    <property type="protein sequence ID" value="KAJ7526519.1"/>
    <property type="molecule type" value="Genomic_DNA"/>
</dbReference>
<organism evidence="1 2">
    <name type="scientific">Diphasiastrum complanatum</name>
    <name type="common">Issler's clubmoss</name>
    <name type="synonym">Lycopodium complanatum</name>
    <dbReference type="NCBI Taxonomy" id="34168"/>
    <lineage>
        <taxon>Eukaryota</taxon>
        <taxon>Viridiplantae</taxon>
        <taxon>Streptophyta</taxon>
        <taxon>Embryophyta</taxon>
        <taxon>Tracheophyta</taxon>
        <taxon>Lycopodiopsida</taxon>
        <taxon>Lycopodiales</taxon>
        <taxon>Lycopodiaceae</taxon>
        <taxon>Lycopodioideae</taxon>
        <taxon>Diphasiastrum</taxon>
    </lineage>
</organism>
<keyword evidence="2" id="KW-1185">Reference proteome</keyword>
<protein>
    <submittedName>
        <fullName evidence="1">Uncharacterized protein</fullName>
    </submittedName>
</protein>